<dbReference type="AlphaFoldDB" id="A0A6L8XS19"/>
<dbReference type="RefSeq" id="WP_008706826.1">
    <property type="nucleotide sequence ID" value="NZ_JAAIPC010000027.1"/>
</dbReference>
<dbReference type="CDD" id="cd05466">
    <property type="entry name" value="PBP2_LTTR_substrate"/>
    <property type="match status" value="1"/>
</dbReference>
<dbReference type="Gene3D" id="1.10.10.10">
    <property type="entry name" value="Winged helix-like DNA-binding domain superfamily/Winged helix DNA-binding domain"/>
    <property type="match status" value="1"/>
</dbReference>
<dbReference type="PRINTS" id="PR00039">
    <property type="entry name" value="HTHLYSR"/>
</dbReference>
<evidence type="ECO:0000259" key="5">
    <source>
        <dbReference type="PROSITE" id="PS50931"/>
    </source>
</evidence>
<evidence type="ECO:0000256" key="4">
    <source>
        <dbReference type="ARBA" id="ARBA00023163"/>
    </source>
</evidence>
<reference evidence="6 7" key="1">
    <citation type="journal article" date="2019" name="Nat. Med.">
        <title>A library of human gut bacterial isolates paired with longitudinal multiomics data enables mechanistic microbiome research.</title>
        <authorList>
            <person name="Poyet M."/>
            <person name="Groussin M."/>
            <person name="Gibbons S.M."/>
            <person name="Avila-Pacheco J."/>
            <person name="Jiang X."/>
            <person name="Kearney S.M."/>
            <person name="Perrotta A.R."/>
            <person name="Berdy B."/>
            <person name="Zhao S."/>
            <person name="Lieberman T.D."/>
            <person name="Swanson P.K."/>
            <person name="Smith M."/>
            <person name="Roesemann S."/>
            <person name="Alexander J.E."/>
            <person name="Rich S.A."/>
            <person name="Livny J."/>
            <person name="Vlamakis H."/>
            <person name="Clish C."/>
            <person name="Bullock K."/>
            <person name="Deik A."/>
            <person name="Scott J."/>
            <person name="Pierce K.A."/>
            <person name="Xavier R.J."/>
            <person name="Alm E.J."/>
        </authorList>
    </citation>
    <scope>NUCLEOTIDE SEQUENCE [LARGE SCALE GENOMIC DNA]</scope>
    <source>
        <strain evidence="6 7">BIOML-A12</strain>
    </source>
</reference>
<protein>
    <submittedName>
        <fullName evidence="6">LysR family transcriptional regulator</fullName>
    </submittedName>
</protein>
<proteinExistence type="inferred from homology"/>
<dbReference type="EMBL" id="WWVF01000009">
    <property type="protein sequence ID" value="MZS88600.1"/>
    <property type="molecule type" value="Genomic_DNA"/>
</dbReference>
<dbReference type="GO" id="GO:0000976">
    <property type="term" value="F:transcription cis-regulatory region binding"/>
    <property type="evidence" value="ECO:0007669"/>
    <property type="project" value="TreeGrafter"/>
</dbReference>
<name>A0A6L8XS19_9FIRM</name>
<dbReference type="SUPFAM" id="SSF53850">
    <property type="entry name" value="Periplasmic binding protein-like II"/>
    <property type="match status" value="1"/>
</dbReference>
<sequence>MNANFEYYKVFYYVSKYENLTKAASVLKTSQPAVTRTIHNLENILGCRLFTRSKSGMKLTPEGKIFYQYVAAGCAQFFKAEDNLNNLISLENGTIYISATETALHCYLFEAVRDFNIQYPNVHFKILNNSTTDSVNALKEGKVDLAVVSASLQLAEPLKMKVVRKYREILIGGSRFAELKGRKTSLEELSAYPWISLTSEAISRRFLNEYFSKNGLQFSPDVELATTDMILPAVRYNMGIGFLPGEFAGDDLESGKVFEIDVNETLPERSIILIHDTEYPQSIASKAFQKFLAERKEQNR</sequence>
<keyword evidence="3" id="KW-0238">DNA-binding</keyword>
<dbReference type="PANTHER" id="PTHR30126">
    <property type="entry name" value="HTH-TYPE TRANSCRIPTIONAL REGULATOR"/>
    <property type="match status" value="1"/>
</dbReference>
<dbReference type="Pfam" id="PF00126">
    <property type="entry name" value="HTH_1"/>
    <property type="match status" value="1"/>
</dbReference>
<dbReference type="Pfam" id="PF03466">
    <property type="entry name" value="LysR_substrate"/>
    <property type="match status" value="1"/>
</dbReference>
<dbReference type="PROSITE" id="PS50931">
    <property type="entry name" value="HTH_LYSR"/>
    <property type="match status" value="1"/>
</dbReference>
<accession>A0A6L8XS19</accession>
<dbReference type="GO" id="GO:0003700">
    <property type="term" value="F:DNA-binding transcription factor activity"/>
    <property type="evidence" value="ECO:0007669"/>
    <property type="project" value="InterPro"/>
</dbReference>
<keyword evidence="2" id="KW-0805">Transcription regulation</keyword>
<gene>
    <name evidence="6" type="ORF">GT712_05730</name>
</gene>
<dbReference type="InterPro" id="IPR036388">
    <property type="entry name" value="WH-like_DNA-bd_sf"/>
</dbReference>
<feature type="domain" description="HTH lysR-type" evidence="5">
    <location>
        <begin position="9"/>
        <end position="60"/>
    </location>
</feature>
<evidence type="ECO:0000256" key="2">
    <source>
        <dbReference type="ARBA" id="ARBA00023015"/>
    </source>
</evidence>
<dbReference type="InterPro" id="IPR000847">
    <property type="entry name" value="LysR_HTH_N"/>
</dbReference>
<dbReference type="PANTHER" id="PTHR30126:SF64">
    <property type="entry name" value="HTH-TYPE TRANSCRIPTIONAL REGULATOR CITR"/>
    <property type="match status" value="1"/>
</dbReference>
<dbReference type="SUPFAM" id="SSF46785">
    <property type="entry name" value="Winged helix' DNA-binding domain"/>
    <property type="match status" value="1"/>
</dbReference>
<evidence type="ECO:0000256" key="3">
    <source>
        <dbReference type="ARBA" id="ARBA00023125"/>
    </source>
</evidence>
<keyword evidence="4" id="KW-0804">Transcription</keyword>
<dbReference type="InterPro" id="IPR005119">
    <property type="entry name" value="LysR_subst-bd"/>
</dbReference>
<dbReference type="Gene3D" id="3.40.190.290">
    <property type="match status" value="1"/>
</dbReference>
<comment type="similarity">
    <text evidence="1">Belongs to the LysR transcriptional regulatory family.</text>
</comment>
<comment type="caution">
    <text evidence="6">The sequence shown here is derived from an EMBL/GenBank/DDBJ whole genome shotgun (WGS) entry which is preliminary data.</text>
</comment>
<evidence type="ECO:0000313" key="6">
    <source>
        <dbReference type="EMBL" id="MZS88600.1"/>
    </source>
</evidence>
<organism evidence="6 7">
    <name type="scientific">Blautia wexlerae</name>
    <dbReference type="NCBI Taxonomy" id="418240"/>
    <lineage>
        <taxon>Bacteria</taxon>
        <taxon>Bacillati</taxon>
        <taxon>Bacillota</taxon>
        <taxon>Clostridia</taxon>
        <taxon>Lachnospirales</taxon>
        <taxon>Lachnospiraceae</taxon>
        <taxon>Blautia</taxon>
    </lineage>
</organism>
<dbReference type="Proteomes" id="UP000477156">
    <property type="component" value="Unassembled WGS sequence"/>
</dbReference>
<dbReference type="InterPro" id="IPR036390">
    <property type="entry name" value="WH_DNA-bd_sf"/>
</dbReference>
<evidence type="ECO:0000256" key="1">
    <source>
        <dbReference type="ARBA" id="ARBA00009437"/>
    </source>
</evidence>
<evidence type="ECO:0000313" key="7">
    <source>
        <dbReference type="Proteomes" id="UP000477156"/>
    </source>
</evidence>